<accession>A0ABR1KSV3</accession>
<protein>
    <submittedName>
        <fullName evidence="1">Uncharacterized protein</fullName>
    </submittedName>
</protein>
<comment type="caution">
    <text evidence="1">The sequence shown here is derived from an EMBL/GenBank/DDBJ whole genome shotgun (WGS) entry which is preliminary data.</text>
</comment>
<sequence>MSTRSASGAWTLSCHTARASSIETDCSPYSHVKRPNASLLFSSFGGGCFLRVCVLMCFKIYCSHPLLLSPRATACRHKPHLILTGRCKMQNEFCTRRSQAPLQYNHRFDRPWMLQALQAFVLQDSNPSLANNSRIAAVTINLNAALSWNTPPVSAFHGG</sequence>
<proteinExistence type="predicted"/>
<name>A0ABR1KSV3_9PEZI</name>
<gene>
    <name evidence="1" type="ORF">IWZ03DRAFT_142611</name>
</gene>
<keyword evidence="2" id="KW-1185">Reference proteome</keyword>
<evidence type="ECO:0000313" key="1">
    <source>
        <dbReference type="EMBL" id="KAK7520598.1"/>
    </source>
</evidence>
<evidence type="ECO:0000313" key="2">
    <source>
        <dbReference type="Proteomes" id="UP001363622"/>
    </source>
</evidence>
<organism evidence="1 2">
    <name type="scientific">Phyllosticta citriasiana</name>
    <dbReference type="NCBI Taxonomy" id="595635"/>
    <lineage>
        <taxon>Eukaryota</taxon>
        <taxon>Fungi</taxon>
        <taxon>Dikarya</taxon>
        <taxon>Ascomycota</taxon>
        <taxon>Pezizomycotina</taxon>
        <taxon>Dothideomycetes</taxon>
        <taxon>Dothideomycetes incertae sedis</taxon>
        <taxon>Botryosphaeriales</taxon>
        <taxon>Phyllostictaceae</taxon>
        <taxon>Phyllosticta</taxon>
    </lineage>
</organism>
<dbReference type="EMBL" id="JBBPHU010000003">
    <property type="protein sequence ID" value="KAK7520598.1"/>
    <property type="molecule type" value="Genomic_DNA"/>
</dbReference>
<dbReference type="Proteomes" id="UP001363622">
    <property type="component" value="Unassembled WGS sequence"/>
</dbReference>
<reference evidence="1 2" key="1">
    <citation type="submission" date="2024-04" db="EMBL/GenBank/DDBJ databases">
        <title>Phyllosticta paracitricarpa is synonymous to the EU quarantine fungus P. citricarpa based on phylogenomic analyses.</title>
        <authorList>
            <consortium name="Lawrence Berkeley National Laboratory"/>
            <person name="Van Ingen-Buijs V.A."/>
            <person name="Van Westerhoven A.C."/>
            <person name="Haridas S."/>
            <person name="Skiadas P."/>
            <person name="Martin F."/>
            <person name="Groenewald J.Z."/>
            <person name="Crous P.W."/>
            <person name="Seidl M.F."/>
        </authorList>
    </citation>
    <scope>NUCLEOTIDE SEQUENCE [LARGE SCALE GENOMIC DNA]</scope>
    <source>
        <strain evidence="1 2">CBS 123371</strain>
    </source>
</reference>